<keyword evidence="2" id="KW-1185">Reference proteome</keyword>
<dbReference type="EMBL" id="VSRR010060726">
    <property type="protein sequence ID" value="MPC82781.1"/>
    <property type="molecule type" value="Genomic_DNA"/>
</dbReference>
<sequence length="61" mass="7171">MIIQYSQSPLKYVDSILKMSLARCGPVSARTGMYFWRLMELILGLPLRHRTFVKCVYFDIL</sequence>
<name>A0A5B7IBH8_PORTR</name>
<evidence type="ECO:0000313" key="1">
    <source>
        <dbReference type="EMBL" id="MPC82781.1"/>
    </source>
</evidence>
<dbReference type="Proteomes" id="UP000324222">
    <property type="component" value="Unassembled WGS sequence"/>
</dbReference>
<dbReference type="AlphaFoldDB" id="A0A5B7IBH8"/>
<protein>
    <submittedName>
        <fullName evidence="1">Uncharacterized protein</fullName>
    </submittedName>
</protein>
<reference evidence="1 2" key="1">
    <citation type="submission" date="2019-05" db="EMBL/GenBank/DDBJ databases">
        <title>Another draft genome of Portunus trituberculatus and its Hox gene families provides insights of decapod evolution.</title>
        <authorList>
            <person name="Jeong J.-H."/>
            <person name="Song I."/>
            <person name="Kim S."/>
            <person name="Choi T."/>
            <person name="Kim D."/>
            <person name="Ryu S."/>
            <person name="Kim W."/>
        </authorList>
    </citation>
    <scope>NUCLEOTIDE SEQUENCE [LARGE SCALE GENOMIC DNA]</scope>
    <source>
        <tissue evidence="1">Muscle</tissue>
    </source>
</reference>
<gene>
    <name evidence="1" type="ORF">E2C01_077463</name>
</gene>
<comment type="caution">
    <text evidence="1">The sequence shown here is derived from an EMBL/GenBank/DDBJ whole genome shotgun (WGS) entry which is preliminary data.</text>
</comment>
<proteinExistence type="predicted"/>
<evidence type="ECO:0000313" key="2">
    <source>
        <dbReference type="Proteomes" id="UP000324222"/>
    </source>
</evidence>
<accession>A0A5B7IBH8</accession>
<organism evidence="1 2">
    <name type="scientific">Portunus trituberculatus</name>
    <name type="common">Swimming crab</name>
    <name type="synonym">Neptunus trituberculatus</name>
    <dbReference type="NCBI Taxonomy" id="210409"/>
    <lineage>
        <taxon>Eukaryota</taxon>
        <taxon>Metazoa</taxon>
        <taxon>Ecdysozoa</taxon>
        <taxon>Arthropoda</taxon>
        <taxon>Crustacea</taxon>
        <taxon>Multicrustacea</taxon>
        <taxon>Malacostraca</taxon>
        <taxon>Eumalacostraca</taxon>
        <taxon>Eucarida</taxon>
        <taxon>Decapoda</taxon>
        <taxon>Pleocyemata</taxon>
        <taxon>Brachyura</taxon>
        <taxon>Eubrachyura</taxon>
        <taxon>Portunoidea</taxon>
        <taxon>Portunidae</taxon>
        <taxon>Portuninae</taxon>
        <taxon>Portunus</taxon>
    </lineage>
</organism>